<dbReference type="GO" id="GO:0018787">
    <property type="term" value="F:4-chlorobenzoyl-CoA dehalogenase activity"/>
    <property type="evidence" value="ECO:0007669"/>
    <property type="project" value="UniProtKB-EC"/>
</dbReference>
<dbReference type="EMBL" id="LDYI01000142">
    <property type="protein sequence ID" value="KPO07123.1"/>
    <property type="molecule type" value="Genomic_DNA"/>
</dbReference>
<comment type="similarity">
    <text evidence="1">Belongs to the enoyl-CoA hydratase/isomerase family.</text>
</comment>
<dbReference type="GO" id="GO:0004300">
    <property type="term" value="F:enoyl-CoA hydratase activity"/>
    <property type="evidence" value="ECO:0007669"/>
    <property type="project" value="UniProtKB-EC"/>
</dbReference>
<evidence type="ECO:0000313" key="2">
    <source>
        <dbReference type="EMBL" id="EFC3526323.1"/>
    </source>
</evidence>
<dbReference type="AlphaFoldDB" id="A0A037YL48"/>
<reference evidence="8" key="24">
    <citation type="submission" date="2021-03" db="EMBL/GenBank/DDBJ databases">
        <authorList>
            <consortium name="NCBI Pathogen Detection Project"/>
        </authorList>
    </citation>
    <scope>NUCLEOTIDE SEQUENCE</scope>
    <source>
        <strain evidence="8">Escherichia coli</strain>
        <strain evidence="7">EuSCAPE_DE065</strain>
    </source>
</reference>
<dbReference type="EMBL" id="DABHXT010000012">
    <property type="protein sequence ID" value="HAJ5958618.1"/>
    <property type="molecule type" value="Genomic_DNA"/>
</dbReference>
<evidence type="ECO:0000313" key="43">
    <source>
        <dbReference type="Proteomes" id="UP000436482"/>
    </source>
</evidence>
<evidence type="ECO:0000313" key="52">
    <source>
        <dbReference type="Proteomes" id="UP000530628"/>
    </source>
</evidence>
<reference evidence="9 33" key="1">
    <citation type="journal article" date="2015" name="Front. Microbiol.">
        <title>Genetic determinants of heat resistance in Escherichia coli.</title>
        <authorList>
            <person name="Mercer R.G."/>
            <person name="Zheng J."/>
            <person name="Garcia-Hernandez R."/>
            <person name="Ruan L."/>
            <person name="Ganzle M.G."/>
            <person name="McMullen L.M."/>
        </authorList>
    </citation>
    <scope>NUCLEOTIDE SEQUENCE [LARGE SCALE GENOMIC DNA]</scope>
    <source>
        <strain evidence="9 33">AW1.3</strain>
    </source>
</reference>
<reference evidence="7" key="3">
    <citation type="journal article" date="2018" name="Genome Biol.">
        <title>SKESA: strategic k-mer extension for scrupulous assemblies.</title>
        <authorList>
            <person name="Souvorov A."/>
            <person name="Agarwala R."/>
            <person name="Lipman D.J."/>
        </authorList>
    </citation>
    <scope>NUCLEOTIDE SEQUENCE</scope>
    <source>
        <strain evidence="8">Escherichia coli</strain>
        <strain evidence="7">EuSCAPE_DE065</strain>
    </source>
</reference>
<evidence type="ECO:0000313" key="24">
    <source>
        <dbReference type="EMBL" id="RDA39279.1"/>
    </source>
</evidence>
<dbReference type="Gene3D" id="1.10.12.10">
    <property type="entry name" value="Lyase 2-enoyl-coa Hydratase, Chain A, domain 2"/>
    <property type="match status" value="1"/>
</dbReference>
<protein>
    <submittedName>
        <fullName evidence="31">1,2-epoxyphenylacetyl-CoA isomerase</fullName>
    </submittedName>
    <submittedName>
        <fullName evidence="2 32">2-(1,2-epoxy-1,2-dihydrophenyl)acetyl-CoA isomerase</fullName>
        <ecNumber evidence="31 32">5.3.3.18</ecNumber>
    </submittedName>
    <submittedName>
        <fullName evidence="9">Enoyl-CoA hydratase</fullName>
        <ecNumber evidence="26">3.8.1.7</ecNumber>
        <ecNumber evidence="9">4.2.1.17</ecNumber>
    </submittedName>
</protein>
<dbReference type="EMBL" id="WTQT01000011">
    <property type="protein sequence ID" value="MWR36862.1"/>
    <property type="molecule type" value="Genomic_DNA"/>
</dbReference>
<evidence type="ECO:0000313" key="5">
    <source>
        <dbReference type="EMBL" id="EFH6650762.1"/>
    </source>
</evidence>
<dbReference type="EMBL" id="JABUPJ010000032">
    <property type="protein sequence ID" value="NYQ40940.1"/>
    <property type="molecule type" value="Genomic_DNA"/>
</dbReference>
<evidence type="ECO:0000313" key="8">
    <source>
        <dbReference type="EMBL" id="HBB1571802.1"/>
    </source>
</evidence>
<dbReference type="EMBL" id="VSBS01000446">
    <property type="protein sequence ID" value="TXT01143.1"/>
    <property type="molecule type" value="Genomic_DNA"/>
</dbReference>
<reference evidence="43 45" key="13">
    <citation type="submission" date="2019-12" db="EMBL/GenBank/DDBJ databases">
        <title>Enteriobacteria Tanzani isolates_8377-8380.</title>
        <authorList>
            <person name="Subbiah M."/>
            <person name="Call D."/>
        </authorList>
    </citation>
    <scope>NUCLEOTIDE SEQUENCE [LARGE SCALE GENOMIC DNA]</scope>
    <source>
        <strain evidence="17 47">8378wH8</strain>
        <strain evidence="15 45">8379wE2</strain>
        <strain evidence="16 43">8379wE6</strain>
    </source>
</reference>
<dbReference type="EMBL" id="QOGZ01000010">
    <property type="protein sequence ID" value="RDA39279.1"/>
    <property type="molecule type" value="Genomic_DNA"/>
</dbReference>
<evidence type="ECO:0000313" key="47">
    <source>
        <dbReference type="Proteomes" id="UP000462410"/>
    </source>
</evidence>
<dbReference type="Proteomes" id="UP000521991">
    <property type="component" value="Unassembled WGS sequence"/>
</dbReference>
<evidence type="ECO:0000313" key="42">
    <source>
        <dbReference type="Proteomes" id="UP000436141"/>
    </source>
</evidence>
<evidence type="ECO:0000313" key="20">
    <source>
        <dbReference type="EMBL" id="NYQ40940.1"/>
    </source>
</evidence>
<evidence type="ECO:0000313" key="54">
    <source>
        <dbReference type="Proteomes" id="UP000538406"/>
    </source>
</evidence>
<dbReference type="SUPFAM" id="SSF52096">
    <property type="entry name" value="ClpP/crotonase"/>
    <property type="match status" value="1"/>
</dbReference>
<reference evidence="48" key="18">
    <citation type="submission" date="2020-06" db="EMBL/GenBank/DDBJ databases">
        <title>Identification and Characterisation of Fosfomycin Resistance in Escherichia coli Urinary Tract Infection Isolates from Australia.</title>
        <authorList>
            <person name="Mowlaboccus S."/>
            <person name="Daley D."/>
            <person name="Pang S."/>
            <person name="Gottlieb T."/>
            <person name="Nimmo G.R."/>
            <person name="George N."/>
            <person name="Korman T.M."/>
            <person name="Strietberg R."/>
            <person name="Robson J."/>
            <person name="Peachey G."/>
            <person name="Collignon P."/>
            <person name="Bradbury S."/>
            <person name="Colombi E."/>
            <person name="Ramsay J.P."/>
            <person name="Rogers B.A."/>
            <person name="Coombs G.W."/>
        </authorList>
    </citation>
    <scope>NUCLEOTIDE SEQUENCE [LARGE SCALE GENOMIC DNA]</scope>
    <source>
        <strain evidence="48">EC2</strain>
    </source>
</reference>
<evidence type="ECO:0000313" key="28">
    <source>
        <dbReference type="EMBL" id="STM39184.1"/>
    </source>
</evidence>
<evidence type="ECO:0000313" key="46">
    <source>
        <dbReference type="Proteomes" id="UP000462271"/>
    </source>
</evidence>
<evidence type="ECO:0000313" key="53">
    <source>
        <dbReference type="Proteomes" id="UP000531813"/>
    </source>
</evidence>
<dbReference type="EC" id="5.3.3.18" evidence="31 32"/>
<evidence type="ECO:0000313" key="11">
    <source>
        <dbReference type="EMBL" id="MBE0979562.1"/>
    </source>
</evidence>
<keyword evidence="2" id="KW-0413">Isomerase</keyword>
<dbReference type="Proteomes" id="UP000436141">
    <property type="component" value="Unassembled WGS sequence"/>
</dbReference>
<evidence type="ECO:0000313" key="40">
    <source>
        <dbReference type="Proteomes" id="UP000321461"/>
    </source>
</evidence>
<reference evidence="21" key="15">
    <citation type="journal article" date="2020" name="Int. J. Antimicrob. Agents">
        <title>Identification and characterisation of fosfomycin resistance in Escherichia coli urinary tract infection isolates from Australia.</title>
        <authorList>
            <person name="Mowlaboccus S."/>
            <person name="Daley D."/>
            <person name="Pang S."/>
            <person name="Gottlieb T."/>
            <person name="Merlino J."/>
            <person name="Nimmo G.R."/>
            <person name="George N."/>
            <person name="Korman T.M."/>
            <person name="Streitberg R."/>
            <person name="Robson J."/>
            <person name="Peachey G."/>
            <person name="Collignon P."/>
            <person name="Bradbury S."/>
            <person name="Colombi E."/>
            <person name="Ramsay J.P."/>
            <person name="Rogers B.A."/>
            <person name="Coombs G.W."/>
        </authorList>
    </citation>
    <scope>NUCLEOTIDE SEQUENCE</scope>
    <source>
        <strain evidence="21">EC2</strain>
    </source>
</reference>
<dbReference type="PANTHER" id="PTHR43459:SF1">
    <property type="entry name" value="EG:BACN32G11.4 PROTEIN"/>
    <property type="match status" value="1"/>
</dbReference>
<evidence type="ECO:0000313" key="55">
    <source>
        <dbReference type="Proteomes" id="UP000581425"/>
    </source>
</evidence>
<dbReference type="Proteomes" id="UP000253687">
    <property type="component" value="Unassembled WGS sequence"/>
</dbReference>
<dbReference type="Proteomes" id="UP000530628">
    <property type="component" value="Unassembled WGS sequence"/>
</dbReference>
<evidence type="ECO:0000313" key="13">
    <source>
        <dbReference type="EMBL" id="MQS31357.1"/>
    </source>
</evidence>
<dbReference type="Pfam" id="PF00378">
    <property type="entry name" value="ECH_1"/>
    <property type="match status" value="1"/>
</dbReference>
<dbReference type="EMBL" id="CP057293">
    <property type="protein sequence ID" value="QMF67930.1"/>
    <property type="molecule type" value="Genomic_DNA"/>
</dbReference>
<dbReference type="Proteomes" id="UP000870292">
    <property type="component" value="Unassembled WGS sequence"/>
</dbReference>
<evidence type="ECO:0000313" key="29">
    <source>
        <dbReference type="EMBL" id="TXQ34934.1"/>
    </source>
</evidence>
<dbReference type="Proteomes" id="UP000640866">
    <property type="component" value="Unassembled WGS sequence"/>
</dbReference>
<reference evidence="24 36" key="5">
    <citation type="submission" date="2018-07" db="EMBL/GenBank/DDBJ databases">
        <title>Whole Genome Sequence Analysis of Avian Pathogenic E. coli - An Australian Perspective.</title>
        <authorList>
            <person name="Cummins M.L."/>
            <person name="Reid C.J."/>
            <person name="Roy Chowdhury P."/>
            <person name="Bushell R."/>
            <person name="Esbert N."/>
            <person name="Tivendale K.A."/>
            <person name="Noormohammadi A.H."/>
            <person name="Islam S."/>
            <person name="Marenda M.S."/>
            <person name="Browning G.F."/>
            <person name="Markham P.F."/>
            <person name="Djordjevic S.P."/>
        </authorList>
    </citation>
    <scope>NUCLEOTIDE SEQUENCE [LARGE SCALE GENOMIC DNA]</scope>
    <source>
        <strain evidence="24 36">AVC211</strain>
    </source>
</reference>
<dbReference type="EMBL" id="UGFG01000001">
    <property type="protein sequence ID" value="STM39184.1"/>
    <property type="molecule type" value="Genomic_DNA"/>
</dbReference>
<dbReference type="Proteomes" id="UP000050556">
    <property type="component" value="Unassembled WGS sequence"/>
</dbReference>
<dbReference type="Proteomes" id="UP000540485">
    <property type="component" value="Unassembled WGS sequence"/>
</dbReference>
<dbReference type="EMBL" id="UCZA01000032">
    <property type="protein sequence ID" value="SQP86374.1"/>
    <property type="molecule type" value="Genomic_DNA"/>
</dbReference>
<evidence type="ECO:0000313" key="22">
    <source>
        <dbReference type="EMBL" id="QMF67930.1"/>
    </source>
</evidence>
<dbReference type="EMBL" id="WTML01000048">
    <property type="protein sequence ID" value="MWK98395.1"/>
    <property type="molecule type" value="Genomic_DNA"/>
</dbReference>
<dbReference type="Proteomes" id="UP000321295">
    <property type="component" value="Unassembled WGS sequence"/>
</dbReference>
<dbReference type="Proteomes" id="UP000359125">
    <property type="component" value="Unassembled WGS sequence"/>
</dbReference>
<dbReference type="Proteomes" id="UP000581425">
    <property type="component" value="Chromosome"/>
</dbReference>
<dbReference type="Proteomes" id="UP000254429">
    <property type="component" value="Unassembled WGS sequence"/>
</dbReference>
<evidence type="ECO:0000313" key="18">
    <source>
        <dbReference type="EMBL" id="MXI73442.1"/>
    </source>
</evidence>
<dbReference type="Gene3D" id="3.90.226.10">
    <property type="entry name" value="2-enoyl-CoA Hydratase, Chain A, domain 1"/>
    <property type="match status" value="1"/>
</dbReference>
<evidence type="ECO:0000313" key="36">
    <source>
        <dbReference type="Proteomes" id="UP000253687"/>
    </source>
</evidence>
<evidence type="ECO:0000313" key="35">
    <source>
        <dbReference type="Proteomes" id="UP000250780"/>
    </source>
</evidence>
<evidence type="ECO:0000313" key="45">
    <source>
        <dbReference type="Proteomes" id="UP000460875"/>
    </source>
</evidence>
<dbReference type="Proteomes" id="UP000462271">
    <property type="component" value="Unassembled WGS sequence"/>
</dbReference>
<evidence type="ECO:0000313" key="21">
    <source>
        <dbReference type="EMBL" id="QLG57509.1"/>
    </source>
</evidence>
<evidence type="ECO:0000313" key="3">
    <source>
        <dbReference type="EMBL" id="EFH0368127.1"/>
    </source>
</evidence>
<dbReference type="NCBIfam" id="TIGR02280">
    <property type="entry name" value="PaaB1"/>
    <property type="match status" value="1"/>
</dbReference>
<evidence type="ECO:0000313" key="51">
    <source>
        <dbReference type="Proteomes" id="UP000521991"/>
    </source>
</evidence>
<evidence type="ECO:0000313" key="30">
    <source>
        <dbReference type="EMBL" id="TXT01143.1"/>
    </source>
</evidence>
<reference evidence="22 49" key="19">
    <citation type="submission" date="2020-06" db="EMBL/GenBank/DDBJ databases">
        <title>REHAB project genomes.</title>
        <authorList>
            <person name="Shaw L.P."/>
        </authorList>
    </citation>
    <scope>NUCLEOTIDE SEQUENCE [LARGE SCALE GENOMIC DNA]</scope>
    <source>
        <strain evidence="22 49">RHB30-C10</strain>
    </source>
</reference>
<evidence type="ECO:0000313" key="56">
    <source>
        <dbReference type="Proteomes" id="UP000629265"/>
    </source>
</evidence>
<dbReference type="Proteomes" id="UP000846355">
    <property type="component" value="Unassembled WGS sequence"/>
</dbReference>
<evidence type="ECO:0000313" key="33">
    <source>
        <dbReference type="Proteomes" id="UP000050556"/>
    </source>
</evidence>
<dbReference type="EMBL" id="RYCF01000011">
    <property type="protein sequence ID" value="MQK23850.1"/>
    <property type="molecule type" value="Genomic_DNA"/>
</dbReference>
<dbReference type="EMBL" id="WTRC01000352">
    <property type="protein sequence ID" value="MWT22878.1"/>
    <property type="molecule type" value="Genomic_DNA"/>
</dbReference>
<evidence type="ECO:0000313" key="37">
    <source>
        <dbReference type="Proteomes" id="UP000254429"/>
    </source>
</evidence>
<dbReference type="EMBL" id="CP063369">
    <property type="protein sequence ID" value="QOY32344.1"/>
    <property type="molecule type" value="Genomic_DNA"/>
</dbReference>
<dbReference type="InterPro" id="IPR011968">
    <property type="entry name" value="PaaB1"/>
</dbReference>
<reference evidence="2 54" key="6">
    <citation type="submission" date="2018-08" db="EMBL/GenBank/DDBJ databases">
        <authorList>
            <consortium name="NARMS: The National Antimicrobial Resistance Monitoring System"/>
        </authorList>
    </citation>
    <scope>NUCLEOTIDE SEQUENCE [LARGE SCALE GENOMIC DNA]</scope>
    <source>
        <strain evidence="2 54">FSIS11705178</strain>
    </source>
</reference>
<reference evidence="10 55" key="21">
    <citation type="submission" date="2020-07" db="EMBL/GenBank/DDBJ databases">
        <title>Analysis of Genomes of Bacterial Isolates from Lameness Outbreaks in Broilers.</title>
        <authorList>
            <person name="Ekesi N.S."/>
            <person name="Alrubaye A."/>
            <person name="Rhoads D."/>
        </authorList>
    </citation>
    <scope>NUCLEOTIDE SEQUENCE [LARGE SCALE GENOMIC DNA]</scope>
    <source>
        <strain evidence="10 55">1409</strain>
    </source>
</reference>
<dbReference type="Proteomes" id="UP000250671">
    <property type="component" value="Unassembled WGS sequence"/>
</dbReference>
<reference evidence="6" key="26">
    <citation type="submission" date="2024-02" db="EMBL/GenBank/DDBJ databases">
        <authorList>
            <consortium name="Clinical and Environmental Microbiology Branch: Whole genome sequencing antimicrobial resistance pathogens in the healthcare setting"/>
        </authorList>
    </citation>
    <scope>NUCLEOTIDE SEQUENCE</scope>
    <source>
        <strain evidence="6">2023CK-00345</strain>
    </source>
</reference>
<accession>A0A236LI60</accession>
<dbReference type="Proteomes" id="UP000517067">
    <property type="component" value="Unassembled WGS sequence"/>
</dbReference>
<evidence type="ECO:0000313" key="15">
    <source>
        <dbReference type="EMBL" id="MWR36862.1"/>
    </source>
</evidence>
<dbReference type="Proteomes" id="UP000531813">
    <property type="component" value="Unassembled WGS sequence"/>
</dbReference>
<evidence type="ECO:0000313" key="31">
    <source>
        <dbReference type="EMBL" id="VZR13609.1"/>
    </source>
</evidence>
<dbReference type="Proteomes" id="UP000250780">
    <property type="component" value="Unassembled WGS sequence"/>
</dbReference>
<evidence type="ECO:0000313" key="10">
    <source>
        <dbReference type="EMBL" id="MBA6240916.1"/>
    </source>
</evidence>
<keyword evidence="26" id="KW-0378">Hydrolase</keyword>
<evidence type="ECO:0000313" key="49">
    <source>
        <dbReference type="Proteomes" id="UP000512322"/>
    </source>
</evidence>
<evidence type="ECO:0000313" key="32">
    <source>
        <dbReference type="EMBL" id="WHH99902.1"/>
    </source>
</evidence>
<gene>
    <name evidence="2" type="primary">paaB</name>
    <name evidence="26" type="synonym">paaG</name>
    <name evidence="9" type="ORF">ACU57_20820</name>
    <name evidence="3" type="ORF">BGM66_004660</name>
    <name evidence="25" type="ORF">CIG67_14950</name>
    <name evidence="2" type="ORF">CTR35_003517</name>
    <name evidence="24" type="ORF">DTL43_11550</name>
    <name evidence="13" type="ORF">E4K51_14445</name>
    <name evidence="12" type="ORF">EIZ93_05880</name>
    <name evidence="23" type="ORF">FOI11_006145</name>
    <name evidence="10" type="ORF">FOI11_13115</name>
    <name evidence="29" type="ORF">FV293_11330</name>
    <name evidence="30" type="ORF">FWK02_13970</name>
    <name evidence="20" type="ORF">G4A38_20560</name>
    <name evidence="19" type="ORF">G4A47_20310</name>
    <name evidence="5" type="ORF">GNW61_18745</name>
    <name evidence="4" type="ORF">GOP25_20360</name>
    <name evidence="17" type="ORF">GP965_18495</name>
    <name evidence="15" type="ORF">GP975_01845</name>
    <name evidence="16" type="ORF">GP979_08975</name>
    <name evidence="14" type="ORF">GQM21_14515</name>
    <name evidence="18" type="ORF">GRW05_03790</name>
    <name evidence="7" type="ORF">HMV95_10025</name>
    <name evidence="22" type="ORF">HVY77_13770</name>
    <name evidence="21" type="ORF">HX136_11890</name>
    <name evidence="31" type="ORF">IDONEFKE_02757</name>
    <name evidence="11" type="ORF">IH772_20045</name>
    <name evidence="8" type="ORF">J0541_000650</name>
    <name evidence="28" type="ORF">NCTC8500_02985</name>
    <name evidence="26" type="ORF">NCTC9073_01315</name>
    <name evidence="6" type="ORF">P6223_004511</name>
    <name evidence="32" type="ORF">QDW62_14025</name>
    <name evidence="27" type="ORF">SAMEA3752557_04438</name>
</gene>
<dbReference type="EMBL" id="AASWIS010000027">
    <property type="protein sequence ID" value="EFH5894554.1"/>
    <property type="molecule type" value="Genomic_DNA"/>
</dbReference>
<dbReference type="InterPro" id="IPR001753">
    <property type="entry name" value="Enoyl-CoA_hydra/iso"/>
</dbReference>
<reference evidence="18 42" key="12">
    <citation type="submission" date="2019-12" db="EMBL/GenBank/DDBJ databases">
        <title>Enteriobacteria Tanzani isolates_10434.</title>
        <authorList>
            <person name="Subbiah M."/>
            <person name="Call D."/>
        </authorList>
    </citation>
    <scope>NUCLEOTIDE SEQUENCE [LARGE SCALE GENOMIC DNA]</scope>
    <source>
        <strain evidence="18 42">10434wD1</strain>
    </source>
</reference>
<dbReference type="FunFam" id="1.10.12.10:FF:000012">
    <property type="entry name" value="Phenylacetate degradation enoyl-CoA hydratase PaaB"/>
    <property type="match status" value="1"/>
</dbReference>
<evidence type="ECO:0000313" key="4">
    <source>
        <dbReference type="EMBL" id="EFH5894554.1"/>
    </source>
</evidence>
<evidence type="ECO:0000313" key="17">
    <source>
        <dbReference type="EMBL" id="MWT22878.1"/>
    </source>
</evidence>
<dbReference type="EMBL" id="NPIM01000140">
    <property type="protein sequence ID" value="RVE11945.1"/>
    <property type="molecule type" value="Genomic_DNA"/>
</dbReference>
<evidence type="ECO:0000313" key="19">
    <source>
        <dbReference type="EMBL" id="NYP87501.1"/>
    </source>
</evidence>
<dbReference type="Proteomes" id="UP000436482">
    <property type="component" value="Unassembled WGS sequence"/>
</dbReference>
<dbReference type="Proteomes" id="UP001179946">
    <property type="component" value="Chromosome"/>
</dbReference>
<dbReference type="EMBL" id="VRXD01000013">
    <property type="protein sequence ID" value="TXQ34934.1"/>
    <property type="molecule type" value="Genomic_DNA"/>
</dbReference>
<evidence type="ECO:0000313" key="23">
    <source>
        <dbReference type="EMBL" id="QOY32344.1"/>
    </source>
</evidence>
<reference evidence="14 46" key="11">
    <citation type="submission" date="2019-12" db="EMBL/GenBank/DDBJ databases">
        <title>Enteriobacteria Tanzani isolates_10432.</title>
        <authorList>
            <person name="Subbiah M."/>
            <person name="Call D."/>
        </authorList>
    </citation>
    <scope>NUCLEOTIDE SEQUENCE [LARGE SCALE GENOMIC DNA]</scope>
    <source>
        <strain evidence="14 46">10432wG8</strain>
    </source>
</reference>
<reference evidence="34 35" key="4">
    <citation type="submission" date="2018-06" db="EMBL/GenBank/DDBJ databases">
        <authorList>
            <consortium name="Pathogen Informatics"/>
            <person name="Doyle S."/>
        </authorList>
    </citation>
    <scope>NUCLEOTIDE SEQUENCE [LARGE SCALE GENOMIC DNA]</scope>
    <source>
        <strain evidence="28 37">NCTC8500</strain>
        <strain evidence="26 35">NCTC9073</strain>
        <strain evidence="27 34">VREC0535</strain>
    </source>
</reference>
<evidence type="ECO:0000313" key="44">
    <source>
        <dbReference type="Proteomes" id="UP000460351"/>
    </source>
</evidence>
<proteinExistence type="inferred from homology"/>
<dbReference type="EMBL" id="AASWOY010000053">
    <property type="protein sequence ID" value="EFH6650762.1"/>
    <property type="molecule type" value="Genomic_DNA"/>
</dbReference>
<dbReference type="EMBL" id="JACZOI010000066">
    <property type="protein sequence ID" value="MBE0979562.1"/>
    <property type="molecule type" value="Genomic_DNA"/>
</dbReference>
<dbReference type="EMBL" id="AASURL010000127">
    <property type="protein sequence ID" value="EFH0368127.1"/>
    <property type="molecule type" value="Genomic_DNA"/>
</dbReference>
<reference evidence="39 40" key="9">
    <citation type="submission" date="2019-08" db="EMBL/GenBank/DDBJ databases">
        <title>Whole genome analysis of cultivated E. coli strains isolated from CD patients and healthy donors.</title>
        <authorList>
            <person name="Siniagina M.N."/>
            <person name="Markelova M.I."/>
            <person name="Laikov A.V."/>
            <person name="Boulygina E.A."/>
            <person name="Khusnutdinova D.R."/>
            <person name="Kharchenko A."/>
            <person name="Grigoryeva T.V."/>
        </authorList>
    </citation>
    <scope>NUCLEOTIDE SEQUENCE [LARGE SCALE GENOMIC DNA]</scope>
    <source>
        <strain evidence="29 39">1_45_11</strain>
        <strain evidence="30 40">3_77_5</strain>
    </source>
</reference>
<dbReference type="Proteomes" id="UP000629265">
    <property type="component" value="Unassembled WGS sequence"/>
</dbReference>
<dbReference type="FunFam" id="3.90.226.10:FF:000071">
    <property type="entry name" value="Putative enoyl-CoA hydratase PaaB"/>
    <property type="match status" value="1"/>
</dbReference>
<dbReference type="Proteomes" id="UP000512322">
    <property type="component" value="Chromosome"/>
</dbReference>
<evidence type="ECO:0000313" key="41">
    <source>
        <dbReference type="Proteomes" id="UP000359125"/>
    </source>
</evidence>
<evidence type="ECO:0000313" key="6">
    <source>
        <dbReference type="EMBL" id="EMM0027848.1"/>
    </source>
</evidence>
<evidence type="ECO:0000313" key="34">
    <source>
        <dbReference type="Proteomes" id="UP000250671"/>
    </source>
</evidence>
<dbReference type="EMBL" id="ABLFQU030000061">
    <property type="protein sequence ID" value="EMM0027848.1"/>
    <property type="molecule type" value="Genomic_DNA"/>
</dbReference>
<reference evidence="31 56" key="10">
    <citation type="submission" date="2019-11" db="EMBL/GenBank/DDBJ databases">
        <authorList>
            <person name="Haines EK M."/>
        </authorList>
    </citation>
    <scope>NUCLEOTIDE SEQUENCE [LARGE SCALE GENOMIC DNA]</scope>
    <source>
        <strain evidence="31">KR2729</strain>
    </source>
</reference>
<organism evidence="9 33">
    <name type="scientific">Escherichia coli</name>
    <dbReference type="NCBI Taxonomy" id="562"/>
    <lineage>
        <taxon>Bacteria</taxon>
        <taxon>Pseudomonadati</taxon>
        <taxon>Pseudomonadota</taxon>
        <taxon>Gammaproteobacteria</taxon>
        <taxon>Enterobacterales</taxon>
        <taxon>Enterobacteriaceae</taxon>
        <taxon>Escherichia</taxon>
    </lineage>
</organism>
<dbReference type="OMA" id="DPDLHWK"/>
<evidence type="ECO:0000313" key="25">
    <source>
        <dbReference type="EMBL" id="RVE11945.1"/>
    </source>
</evidence>
<dbReference type="RefSeq" id="WP_000969784.1">
    <property type="nucleotide sequence ID" value="NZ_AP019189.1"/>
</dbReference>
<evidence type="ECO:0000313" key="14">
    <source>
        <dbReference type="EMBL" id="MWK98395.1"/>
    </source>
</evidence>
<reference evidence="12 41" key="7">
    <citation type="journal article" date="2019" name="Environ. Health Perspect.">
        <title>Inter-host Transmission of Carbapenemase-Producing Escherichia coli among Humans and Backyard Animals.</title>
        <authorList>
            <person name="Li J."/>
            <person name="Bi Z."/>
            <person name="Ma S."/>
            <person name="Chen B."/>
            <person name="Cai C."/>
            <person name="He J."/>
            <person name="Schwarz S."/>
            <person name="Sun C."/>
            <person name="Zhou Y."/>
            <person name="Yin J."/>
            <person name="Hulth A."/>
            <person name="Wang Y."/>
            <person name="Shen Z."/>
            <person name="Wang S."/>
            <person name="Wu C."/>
            <person name="Nilsson L.E."/>
            <person name="Walsh T.R."/>
            <person name="Borjesson S."/>
            <person name="Shen J."/>
            <person name="Sun Q."/>
            <person name="Wang Y."/>
        </authorList>
    </citation>
    <scope>NUCLEOTIDE SEQUENCE [LARGE SCALE GENOMIC DNA]</scope>
    <source>
        <strain evidence="12 41">A016f</strain>
    </source>
</reference>
<dbReference type="Proteomes" id="UP000581425">
    <property type="component" value="Unassembled WGS sequence"/>
</dbReference>
<dbReference type="EMBL" id="WUIY01000008">
    <property type="protein sequence ID" value="MXI73442.1"/>
    <property type="molecule type" value="Genomic_DNA"/>
</dbReference>
<dbReference type="EMBL" id="CACRYR010000055">
    <property type="protein sequence ID" value="VZR13609.1"/>
    <property type="molecule type" value="Genomic_DNA"/>
</dbReference>
<reference evidence="11" key="22">
    <citation type="submission" date="2020-09" db="EMBL/GenBank/DDBJ databases">
        <title>Emerging polyconal dissemination of OXA-244-producing E. coli in France.</title>
        <authorList>
            <person name="Emeraud C."/>
            <person name="Girlich D."/>
            <person name="Bonnin R.A."/>
            <person name="Jousset A.B."/>
            <person name="Naas T."/>
            <person name="Dortet L."/>
        </authorList>
    </citation>
    <scope>NUCLEOTIDE SEQUENCE</scope>
    <source>
        <strain evidence="11">225E3</strain>
    </source>
</reference>
<reference evidence="4 53" key="14">
    <citation type="submission" date="2019-12" db="EMBL/GenBank/DDBJ databases">
        <authorList>
            <consortium name="GenomeTrakr network: Whole genome sequencing for foodborne pathogen traceback"/>
        </authorList>
    </citation>
    <scope>NUCLEOTIDE SEQUENCE [LARGE SCALE GENOMIC DNA]</scope>
    <source>
        <strain evidence="5 52">PSU-2072</strain>
        <strain evidence="4 53">PSU-2243</strain>
    </source>
</reference>
<dbReference type="Proteomes" id="UP000321461">
    <property type="component" value="Unassembled WGS sequence"/>
</dbReference>
<dbReference type="CDD" id="cd06558">
    <property type="entry name" value="crotonase-like"/>
    <property type="match status" value="1"/>
</dbReference>
<dbReference type="PANTHER" id="PTHR43459">
    <property type="entry name" value="ENOYL-COA HYDRATASE"/>
    <property type="match status" value="1"/>
</dbReference>
<reference evidence="23 55" key="23">
    <citation type="submission" date="2020-10" db="EMBL/GenBank/DDBJ databases">
        <title>Analysis of Genomes of Bacterial Isolates from Lameness Outbreaks in Broilers.</title>
        <authorList>
            <person name="Rhoads D."/>
            <person name="Ekesi N.S."/>
        </authorList>
    </citation>
    <scope>NUCLEOTIDE SEQUENCE [LARGE SCALE GENOMIC DNA]</scope>
    <source>
        <strain evidence="23 55">1409</strain>
    </source>
</reference>
<evidence type="ECO:0000256" key="1">
    <source>
        <dbReference type="ARBA" id="ARBA00005254"/>
    </source>
</evidence>
<evidence type="ECO:0000313" key="27">
    <source>
        <dbReference type="EMBL" id="SQP86374.1"/>
    </source>
</evidence>
<dbReference type="GO" id="GO:0010124">
    <property type="term" value="P:phenylacetate catabolic process"/>
    <property type="evidence" value="ECO:0007669"/>
    <property type="project" value="InterPro"/>
</dbReference>
<dbReference type="Proteomes" id="UP000460875">
    <property type="component" value="Unassembled WGS sequence"/>
</dbReference>
<dbReference type="EMBL" id="UASD01000006">
    <property type="protein sequence ID" value="SPX10028.1"/>
    <property type="molecule type" value="Genomic_DNA"/>
</dbReference>
<evidence type="ECO:0000313" key="48">
    <source>
        <dbReference type="Proteomes" id="UP000509796"/>
    </source>
</evidence>
<dbReference type="EMBL" id="DADUEU010000003">
    <property type="protein sequence ID" value="HBB1571802.1"/>
    <property type="molecule type" value="Genomic_DNA"/>
</dbReference>
<evidence type="ECO:0000313" key="9">
    <source>
        <dbReference type="EMBL" id="KPO07123.1"/>
    </source>
</evidence>
<dbReference type="Proteomes" id="UP000460351">
    <property type="component" value="Unassembled WGS sequence"/>
</dbReference>
<dbReference type="EC" id="4.2.1.17" evidence="9"/>
<dbReference type="EMBL" id="JACGTG010000001">
    <property type="protein sequence ID" value="MBA6240916.1"/>
    <property type="molecule type" value="Genomic_DNA"/>
</dbReference>
<dbReference type="Proteomes" id="UP000538406">
    <property type="component" value="Unassembled WGS sequence"/>
</dbReference>
<accession>A0A037YL48</accession>
<dbReference type="Proteomes" id="UP000509796">
    <property type="component" value="Chromosome"/>
</dbReference>
<dbReference type="EMBL" id="SQQU01000018">
    <property type="protein sequence ID" value="MQS31357.1"/>
    <property type="molecule type" value="Genomic_DNA"/>
</dbReference>
<reference evidence="19 50" key="16">
    <citation type="journal article" date="2020" name="J. Appl. Microbiol.">
        <title>Genetic characterization of Shigatoxigenic and enteropathogenic Escherichia coli O80:H2 from diarrheic and septicemic calves and relatedness to human Shigatoxigenic E. coli O80:H2.</title>
        <authorList>
            <person name="Habets A."/>
            <person name="Crombe F."/>
            <person name="Nakamura K."/>
            <person name="Guerin V."/>
            <person name="De Rauw K."/>
            <person name="Pierard D."/>
            <person name="Saulmont M."/>
            <person name="Hayashi T."/>
            <person name="Mainil J.G."/>
            <person name="Thiry D."/>
        </authorList>
    </citation>
    <scope>NUCLEOTIDE SEQUENCE [LARGE SCALE GENOMIC DNA]</scope>
    <source>
        <strain evidence="20">EH3306</strain>
        <strain evidence="19 50">EH3307</strain>
    </source>
</reference>
<evidence type="ECO:0000313" key="12">
    <source>
        <dbReference type="EMBL" id="MQK23850.1"/>
    </source>
</evidence>
<dbReference type="EMBL" id="CP122634">
    <property type="protein sequence ID" value="WHH99902.1"/>
    <property type="molecule type" value="Genomic_DNA"/>
</dbReference>
<evidence type="ECO:0000313" key="39">
    <source>
        <dbReference type="Proteomes" id="UP000321295"/>
    </source>
</evidence>
<evidence type="ECO:0000313" key="26">
    <source>
        <dbReference type="EMBL" id="SPX10028.1"/>
    </source>
</evidence>
<reference evidence="3 51" key="17">
    <citation type="submission" date="2020-02" db="EMBL/GenBank/DDBJ databases">
        <authorList>
            <consortium name="PulseNet: The National Subtyping Network for Foodborne Disease Surveillance"/>
            <person name="Tarr C.L."/>
            <person name="Trees E."/>
            <person name="Katz L.S."/>
            <person name="Carleton-Romer H.A."/>
            <person name="Stroika S."/>
            <person name="Kucerova Z."/>
            <person name="Roache K.F."/>
            <person name="Sabol A.L."/>
            <person name="Besser J."/>
            <person name="Gerner-Smidt P."/>
        </authorList>
    </citation>
    <scope>NUCLEOTIDE SEQUENCE [LARGE SCALE GENOMIC DNA]</scope>
    <source>
        <strain evidence="3 51">PNUSAE004166</strain>
    </source>
</reference>
<sequence>MMEFILSHVEKGVMTLTLNRPERLNSFNDEMHAQLAECLKQVERDDTIRCLLLTGAGRGFCAGQDLNDRNVDPTGPAPDLGMSVERFYNPLVRRLAKLPKPVICAVNGVAAGAGATLALGGDIVIAARSAKFVMAFSKLGLIPDCGGTWLLPRVAGRARAMGLALLGNQLSAEQAHEWGMIWQVVDDETLADTAQQLARHLATQPTFGLGLIKQAINSAETNTLDTQLDLERDYQRLAGRSADYREGVSAFLAKRSPQFTGK</sequence>
<dbReference type="EMBL" id="JABUPU010000035">
    <property type="protein sequence ID" value="NYP87501.1"/>
    <property type="molecule type" value="Genomic_DNA"/>
</dbReference>
<dbReference type="Proteomes" id="UP000462410">
    <property type="component" value="Unassembled WGS sequence"/>
</dbReference>
<dbReference type="PATRIC" id="fig|562.10472.peg.1145"/>
<evidence type="ECO:0000313" key="7">
    <source>
        <dbReference type="EMBL" id="HAJ5958618.1"/>
    </source>
</evidence>
<evidence type="ECO:0000313" key="50">
    <source>
        <dbReference type="Proteomes" id="UP000517067"/>
    </source>
</evidence>
<keyword evidence="9" id="KW-0456">Lyase</keyword>
<dbReference type="InterPro" id="IPR014748">
    <property type="entry name" value="Enoyl-CoA_hydra_C"/>
</dbReference>
<reference evidence="32" key="25">
    <citation type="journal article" date="2023" name="Front. Microbiol.">
        <title>Virotyping and genetic antimicrobial susceptibility testing of porcine ETEC/STEC strains and associated plasmid types.</title>
        <authorList>
            <person name="Vereecke N."/>
            <person name="Van Hoorde S."/>
            <person name="Sperling D."/>
            <person name="Theuns S."/>
            <person name="Devriendt B."/>
            <person name="Cox E."/>
        </authorList>
    </citation>
    <scope>NUCLEOTIDE SEQUENCE</scope>
    <source>
        <strain evidence="32">ETEC4085</strain>
    </source>
</reference>
<reference evidence="13 44" key="8">
    <citation type="journal article" date="2019" name="Microorganisms">
        <title>Characteristics of Carbapenem-Resistant and Colistin-Resistant Escherichia coli Co-Producing NDM-1 and MCR-1 from Pig Farms in China.</title>
        <authorList>
            <person name="Peng Z."/>
            <person name="Li X."/>
            <person name="Hu Z."/>
            <person name="Li Z."/>
            <person name="Lv Y."/>
            <person name="Lei M."/>
            <person name="Wu B."/>
            <person name="Chen H."/>
            <person name="Wang X."/>
        </authorList>
    </citation>
    <scope>NUCLEOTIDE SEQUENCE [LARGE SCALE GENOMIC DNA]</scope>
    <source>
        <strain evidence="13 44">RXD010</strain>
    </source>
</reference>
<evidence type="ECO:0000313" key="38">
    <source>
        <dbReference type="Proteomes" id="UP000288459"/>
    </source>
</evidence>
<dbReference type="EMBL" id="WTQQ01000089">
    <property type="protein sequence ID" value="MWR88448.1"/>
    <property type="molecule type" value="Genomic_DNA"/>
</dbReference>
<evidence type="ECO:0000313" key="16">
    <source>
        <dbReference type="EMBL" id="MWR88448.1"/>
    </source>
</evidence>
<dbReference type="EMBL" id="AASHPR010000036">
    <property type="protein sequence ID" value="EFC3526323.1"/>
    <property type="molecule type" value="Genomic_DNA"/>
</dbReference>
<dbReference type="EMBL" id="CP058571">
    <property type="protein sequence ID" value="QLG57509.1"/>
    <property type="molecule type" value="Genomic_DNA"/>
</dbReference>
<name>A0A037YL48_ECOLX</name>
<dbReference type="GO" id="GO:0016853">
    <property type="term" value="F:isomerase activity"/>
    <property type="evidence" value="ECO:0007669"/>
    <property type="project" value="UniProtKB-KW"/>
</dbReference>
<dbReference type="EC" id="3.8.1.7" evidence="26"/>
<dbReference type="SMR" id="A0A037YL48"/>
<reference evidence="25 38" key="2">
    <citation type="submission" date="2017-08" db="EMBL/GenBank/DDBJ databases">
        <title>Sequencing of Escherichia coli CCPM 6219.</title>
        <authorList>
            <person name="Liu S.-L."/>
            <person name="Zhou Y.-J."/>
            <person name="Zhao M.-F."/>
        </authorList>
    </citation>
    <scope>NUCLEOTIDE SEQUENCE [LARGE SCALE GENOMIC DNA]</scope>
    <source>
        <strain evidence="25 38">CCPM 6219</strain>
    </source>
</reference>
<dbReference type="Proteomes" id="UP000288459">
    <property type="component" value="Unassembled WGS sequence"/>
</dbReference>
<reference evidence="21" key="20">
    <citation type="submission" date="2020-06" db="EMBL/GenBank/DDBJ databases">
        <authorList>
            <person name="Ramsay J.P."/>
            <person name="Colombi E."/>
            <person name="Mowlaboccus S."/>
        </authorList>
    </citation>
    <scope>NUCLEOTIDE SEQUENCE</scope>
    <source>
        <strain evidence="21">EC2</strain>
    </source>
</reference>
<dbReference type="InterPro" id="IPR029045">
    <property type="entry name" value="ClpP/crotonase-like_dom_sf"/>
</dbReference>